<dbReference type="InterPro" id="IPR049900">
    <property type="entry name" value="PKS_mFAS_DH"/>
</dbReference>
<dbReference type="GeneID" id="87861866"/>
<dbReference type="SMART" id="SM00823">
    <property type="entry name" value="PKS_PP"/>
    <property type="match status" value="1"/>
</dbReference>
<gene>
    <name evidence="11" type="ORF">B0H65DRAFT_427862</name>
</gene>
<dbReference type="InterPro" id="IPR016036">
    <property type="entry name" value="Malonyl_transacylase_ACP-bd"/>
</dbReference>
<dbReference type="InterPro" id="IPR042104">
    <property type="entry name" value="PKS_dehydratase_sf"/>
</dbReference>
<dbReference type="InterPro" id="IPR050091">
    <property type="entry name" value="PKS_NRPS_Biosynth_Enz"/>
</dbReference>
<dbReference type="InterPro" id="IPR049551">
    <property type="entry name" value="PKS_DH_C"/>
</dbReference>
<dbReference type="Pfam" id="PF08240">
    <property type="entry name" value="ADH_N"/>
    <property type="match status" value="1"/>
</dbReference>
<accession>A0AAE0JEH4</accession>
<dbReference type="PROSITE" id="PS52004">
    <property type="entry name" value="KS3_2"/>
    <property type="match status" value="1"/>
</dbReference>
<comment type="caution">
    <text evidence="6">Lacks conserved residue(s) required for the propagation of feature annotation.</text>
</comment>
<dbReference type="Gene3D" id="3.40.50.720">
    <property type="entry name" value="NAD(P)-binding Rossmann-like Domain"/>
    <property type="match status" value="2"/>
</dbReference>
<dbReference type="SUPFAM" id="SSF47336">
    <property type="entry name" value="ACP-like"/>
    <property type="match status" value="1"/>
</dbReference>
<dbReference type="Gene3D" id="3.40.47.10">
    <property type="match status" value="1"/>
</dbReference>
<evidence type="ECO:0000259" key="10">
    <source>
        <dbReference type="PROSITE" id="PS52019"/>
    </source>
</evidence>
<dbReference type="PROSITE" id="PS52019">
    <property type="entry name" value="PKS_MFAS_DH"/>
    <property type="match status" value="1"/>
</dbReference>
<dbReference type="Pfam" id="PF02801">
    <property type="entry name" value="Ketoacyl-synt_C"/>
    <property type="match status" value="1"/>
</dbReference>
<evidence type="ECO:0000313" key="12">
    <source>
        <dbReference type="Proteomes" id="UP001278500"/>
    </source>
</evidence>
<evidence type="ECO:0000256" key="1">
    <source>
        <dbReference type="ARBA" id="ARBA00022450"/>
    </source>
</evidence>
<dbReference type="Pfam" id="PF23114">
    <property type="entry name" value="NAD-bd_HRPKS_sdrA"/>
    <property type="match status" value="1"/>
</dbReference>
<dbReference type="SMART" id="SM00822">
    <property type="entry name" value="PKS_KR"/>
    <property type="match status" value="1"/>
</dbReference>
<dbReference type="EMBL" id="JAUEPP010000005">
    <property type="protein sequence ID" value="KAK3343019.1"/>
    <property type="molecule type" value="Genomic_DNA"/>
</dbReference>
<feature type="region of interest" description="Disordered" evidence="7">
    <location>
        <begin position="1"/>
        <end position="95"/>
    </location>
</feature>
<dbReference type="InterPro" id="IPR020807">
    <property type="entry name" value="PKS_DH"/>
</dbReference>
<dbReference type="GO" id="GO:0031177">
    <property type="term" value="F:phosphopantetheine binding"/>
    <property type="evidence" value="ECO:0007669"/>
    <property type="project" value="InterPro"/>
</dbReference>
<name>A0AAE0JEH4_9PEZI</name>
<dbReference type="SMART" id="SM00827">
    <property type="entry name" value="PKS_AT"/>
    <property type="match status" value="1"/>
</dbReference>
<feature type="domain" description="Carrier" evidence="8">
    <location>
        <begin position="2192"/>
        <end position="2269"/>
    </location>
</feature>
<dbReference type="InterPro" id="IPR018201">
    <property type="entry name" value="Ketoacyl_synth_AS"/>
</dbReference>
<evidence type="ECO:0000256" key="4">
    <source>
        <dbReference type="ARBA" id="ARBA00023002"/>
    </source>
</evidence>
<dbReference type="GO" id="GO:0006633">
    <property type="term" value="P:fatty acid biosynthetic process"/>
    <property type="evidence" value="ECO:0007669"/>
    <property type="project" value="InterPro"/>
</dbReference>
<dbReference type="SMART" id="SM00826">
    <property type="entry name" value="PKS_DH"/>
    <property type="match status" value="1"/>
</dbReference>
<dbReference type="InterPro" id="IPR057326">
    <property type="entry name" value="KR_dom"/>
</dbReference>
<keyword evidence="4" id="KW-0560">Oxidoreductase</keyword>
<dbReference type="Gene3D" id="1.10.1200.10">
    <property type="entry name" value="ACP-like"/>
    <property type="match status" value="1"/>
</dbReference>
<dbReference type="InterPro" id="IPR020843">
    <property type="entry name" value="ER"/>
</dbReference>
<dbReference type="Gene3D" id="3.40.366.10">
    <property type="entry name" value="Malonyl-Coenzyme A Acyl Carrier Protein, domain 2"/>
    <property type="match status" value="1"/>
</dbReference>
<proteinExistence type="predicted"/>
<organism evidence="11 12">
    <name type="scientific">Neurospora tetraspora</name>
    <dbReference type="NCBI Taxonomy" id="94610"/>
    <lineage>
        <taxon>Eukaryota</taxon>
        <taxon>Fungi</taxon>
        <taxon>Dikarya</taxon>
        <taxon>Ascomycota</taxon>
        <taxon>Pezizomycotina</taxon>
        <taxon>Sordariomycetes</taxon>
        <taxon>Sordariomycetidae</taxon>
        <taxon>Sordariales</taxon>
        <taxon>Sordariaceae</taxon>
        <taxon>Neurospora</taxon>
    </lineage>
</organism>
<dbReference type="Pfam" id="PF21089">
    <property type="entry name" value="PKS_DH_N"/>
    <property type="match status" value="1"/>
</dbReference>
<keyword evidence="5" id="KW-0511">Multifunctional enzyme</keyword>
<keyword evidence="2" id="KW-0597">Phosphoprotein</keyword>
<dbReference type="PANTHER" id="PTHR43775:SF13">
    <property type="entry name" value="POLYKETIDE SYNTHASE 1"/>
    <property type="match status" value="1"/>
</dbReference>
<dbReference type="Gene3D" id="3.30.70.3290">
    <property type="match status" value="1"/>
</dbReference>
<evidence type="ECO:0000259" key="9">
    <source>
        <dbReference type="PROSITE" id="PS52004"/>
    </source>
</evidence>
<dbReference type="InterPro" id="IPR056501">
    <property type="entry name" value="NAD-bd_HRPKS_sdrA"/>
</dbReference>
<reference evidence="11" key="1">
    <citation type="journal article" date="2023" name="Mol. Phylogenet. Evol.">
        <title>Genome-scale phylogeny and comparative genomics of the fungal order Sordariales.</title>
        <authorList>
            <person name="Hensen N."/>
            <person name="Bonometti L."/>
            <person name="Westerberg I."/>
            <person name="Brannstrom I.O."/>
            <person name="Guillou S."/>
            <person name="Cros-Aarteil S."/>
            <person name="Calhoun S."/>
            <person name="Haridas S."/>
            <person name="Kuo A."/>
            <person name="Mondo S."/>
            <person name="Pangilinan J."/>
            <person name="Riley R."/>
            <person name="LaButti K."/>
            <person name="Andreopoulos B."/>
            <person name="Lipzen A."/>
            <person name="Chen C."/>
            <person name="Yan M."/>
            <person name="Daum C."/>
            <person name="Ng V."/>
            <person name="Clum A."/>
            <person name="Steindorff A."/>
            <person name="Ohm R.A."/>
            <person name="Martin F."/>
            <person name="Silar P."/>
            <person name="Natvig D.O."/>
            <person name="Lalanne C."/>
            <person name="Gautier V."/>
            <person name="Ament-Velasquez S.L."/>
            <person name="Kruys A."/>
            <person name="Hutchinson M.I."/>
            <person name="Powell A.J."/>
            <person name="Barry K."/>
            <person name="Miller A.N."/>
            <person name="Grigoriev I.V."/>
            <person name="Debuchy R."/>
            <person name="Gladieux P."/>
            <person name="Hiltunen Thoren M."/>
            <person name="Johannesson H."/>
        </authorList>
    </citation>
    <scope>NUCLEOTIDE SEQUENCE</scope>
    <source>
        <strain evidence="11">CBS 560.94</strain>
    </source>
</reference>
<dbReference type="FunFam" id="3.40.50.720:FF:000209">
    <property type="entry name" value="Polyketide synthase Pks12"/>
    <property type="match status" value="1"/>
</dbReference>
<dbReference type="RefSeq" id="XP_062680812.1">
    <property type="nucleotide sequence ID" value="XM_062824712.1"/>
</dbReference>
<dbReference type="InterPro" id="IPR049552">
    <property type="entry name" value="PKS_DH_N"/>
</dbReference>
<keyword evidence="3" id="KW-0808">Transferase</keyword>
<dbReference type="Pfam" id="PF00698">
    <property type="entry name" value="Acyl_transf_1"/>
    <property type="match status" value="1"/>
</dbReference>
<sequence length="2276" mass="246162">MAPIAVTPDSSTASPSGDSSNGYFHVRNGDGHNSISNNGHDHGEHAHSAAVGNGHCNGNGAPPDGLRIDTNGHGSWTADSGPGSGSPLPPPRHLQDMPIAIVGMACRMPGNVSTPAEFWELCTRARSGWSEIPKQRFNSARFHHPNQGKGGTLNSVGGNFLNVDLAAFDAPFFGLTEKEAISMDPQQRLLLECTFEALENSGIPKHTIVGKDVGVFVGGSFPEYESHLFRDPDTIPMHQATGCAYAMQSNRISHFFDLRGPSFTADTACSSSMVAIHLACQSLRTGESSSALVGGCHLNMLPEFWVSHSTCRLLSDTGRSFSFDNRGTGFGRGEGCGMIVLKPLDQAIKDNDPIRAVIAATGLNQDGKTPGITMPNGSAQEDLMRQVYGNAGLDPNLCGFVEAHGTGTRVGDPIEATAIHNVLGQDRSPRNPLWIGSVKSNIGHLEGASGIAGVIKAALMLERGFILPNHDFKQPNPKIPWKEWNLKVPVTQRPWPRGKKYISVNNFGFGGTNGHIVLTAAPFLGSRTSGSSHDGTIMASDKSGPGRKLYVVTANDKAALSQQMKNIVVYLEQRPEIFQVDLTSNLAYTLGQRRSLLQWRAAIPAINSFELIEAINGEKVITGKETEPLRLGFIFTGQGAQWYAMGRELYEQYPTFTASILLADACLTALGAEWSLIEELGKDAKTSRISEAHISQPSCTAVQLALVNLLRGWGLRPTAVAGHSSGEIAAAYAAGIVDFESAMAIAYHRGRLIPILKQKYPELQGRMMAVGGSKKEFIPLIEGLQAKEVRIACYNSPSSLTISGDEPALAELERICEKRQLFNRRLVVDVAYHSHHMNLVAKDYRASIASLQLPARTDVQFHSSLYGHLVDGTDLQPNYWVDNLTCPVRFSEALQSMLAPVGEHKHGVNMLVELGPHSGLQGPIKQVLKEVGGSAPKIPYASVLIRKRNAVETALELAAQLFTRGANLDFSAVNFPKPTKPPTLLTDLPRYPWNHSTRYWQESRMTDMHKNAAGSRSDIIGTLANYSSDLEPTWRNIVRLDDLPWLRHHKIQSLIMFPMSGFLAMAMEAASQRAKSKHCSFDRFQMRDIAITKPLVIPDNDIEVTISLRPHQESIFVSSETWDEFRVCSWSSGQGWIEHCVGLIATVKTTDNHVVQGLQTGNGFEDHLHSVAPTIDNTQWASVNPQHMYETLNKLEVVYGPTFQGLNNINACDTQSTGDLVAPDVAKEMPGGYLTEAVIQPAFLESLIGMYWPILGAGRRQVDTVYLPSSIEYMTLSSSITQLANEPGNTLRAVCKGEVFPGIHRPFKVHMVAAPAASLESTISIDGLTVSPMLNGDTLEKSSAPRDLCYKLEWEHILKPDHMRNQLPVGAQIVIIHEDSNFQQLVALGLANALEQATGRLPEVGKLDTVDPEGKTCIFLNELHHPFLATLSPSQFFGLQKLLIGVEAILWVVKGAYDKCTEPEANMVTGLSRSIRSETALRFATLDLDAALPLSEAKAAEVIFSVFKIAFGSASSSMSELEFMEREGSLFTPRITHDRETDEEVHNLTNPRALEPTAFGDNGRLLRLEISAPGALDTLHFVDDHSLELPLAIDQIEIEVKAVGMNFRDAMAAKGQIPITMSGAEASGIVIAVGSSVCAFKVGDRVAALTQGAFATRTRATASLAFKVPGHISLEAAATLPLGYCVAYYSLVDVGRLAEGETVLIHQAAGAVGQAAICLAQMIGAEIFATVGSAEKKELLINEFGLPSDHVLYSRDTSFGPTIRRATYGRGVDVILNSLIGDGLRESWESVGKFGRLVDIGKRDSASKPRIDVSAANRNASFISVDIFALLAERPKVLKRVFADVARLLRYGKVRPVSPLSVFPVSDVEGALKMQQSDSTIGKTVVALGGSDLVKAPPSRRSKDLLHSDATYILVGGTGGLGRSIARWMAGKGAKNIVLVSRSGSVTGKVKELVEDLSVLGVSVHVRRCNVVNKAEVDELIQTGLRGLPPIRGVVHGTMVLRDVLFEKMTWTDYTEVIEGKVQGGWNFHRALLSSPLDFFVAISSAAGAVGNRGQAAYSAANCFLNALVQYRLAHGLPASSLDLTAVSDSGYLAEDLEKAAEVARNLGSDTICEAEVLALLHAAISGKLTLACTNHAITGMRITSTVRPFWTEDAKFKAMRIAAEDEAAKNASLNTVVSFNAALKGARSLTEAENVVCKGLVEKISSVLMLDAEDMDITRSLSHYPLDSLVAIEIRNFITREFEANLQVLELLSSGSIQTLAKAVCAKTKIVSFKG</sequence>
<dbReference type="Pfam" id="PF00109">
    <property type="entry name" value="ketoacyl-synt"/>
    <property type="match status" value="1"/>
</dbReference>
<dbReference type="InterPro" id="IPR013968">
    <property type="entry name" value="PKS_KR"/>
</dbReference>
<feature type="domain" description="Ketosynthase family 3 (KS3)" evidence="9">
    <location>
        <begin position="96"/>
        <end position="520"/>
    </location>
</feature>
<dbReference type="SMART" id="SM00825">
    <property type="entry name" value="PKS_KS"/>
    <property type="match status" value="1"/>
</dbReference>
<evidence type="ECO:0000259" key="8">
    <source>
        <dbReference type="PROSITE" id="PS50075"/>
    </source>
</evidence>
<evidence type="ECO:0000256" key="6">
    <source>
        <dbReference type="PROSITE-ProRule" id="PRU01363"/>
    </source>
</evidence>
<dbReference type="SUPFAM" id="SSF55048">
    <property type="entry name" value="Probable ACP-binding domain of malonyl-CoA ACP transacylase"/>
    <property type="match status" value="1"/>
</dbReference>
<dbReference type="Pfam" id="PF16197">
    <property type="entry name" value="KAsynt_C_assoc"/>
    <property type="match status" value="1"/>
</dbReference>
<dbReference type="InterPro" id="IPR032821">
    <property type="entry name" value="PKS_assoc"/>
</dbReference>
<dbReference type="InterPro" id="IPR016039">
    <property type="entry name" value="Thiolase-like"/>
</dbReference>
<dbReference type="InterPro" id="IPR014031">
    <property type="entry name" value="Ketoacyl_synth_C"/>
</dbReference>
<dbReference type="PROSITE" id="PS00606">
    <property type="entry name" value="KS3_1"/>
    <property type="match status" value="1"/>
</dbReference>
<feature type="domain" description="PKS/mFAS DH" evidence="10">
    <location>
        <begin position="1017"/>
        <end position="1339"/>
    </location>
</feature>
<dbReference type="Pfam" id="PF08659">
    <property type="entry name" value="KR"/>
    <property type="match status" value="1"/>
</dbReference>
<dbReference type="CDD" id="cd00833">
    <property type="entry name" value="PKS"/>
    <property type="match status" value="1"/>
</dbReference>
<dbReference type="SUPFAM" id="SSF53901">
    <property type="entry name" value="Thiolase-like"/>
    <property type="match status" value="1"/>
</dbReference>
<reference evidence="11" key="2">
    <citation type="submission" date="2023-06" db="EMBL/GenBank/DDBJ databases">
        <authorList>
            <consortium name="Lawrence Berkeley National Laboratory"/>
            <person name="Haridas S."/>
            <person name="Hensen N."/>
            <person name="Bonometti L."/>
            <person name="Westerberg I."/>
            <person name="Brannstrom I.O."/>
            <person name="Guillou S."/>
            <person name="Cros-Aarteil S."/>
            <person name="Calhoun S."/>
            <person name="Kuo A."/>
            <person name="Mondo S."/>
            <person name="Pangilinan J."/>
            <person name="Riley R."/>
            <person name="Labutti K."/>
            <person name="Andreopoulos B."/>
            <person name="Lipzen A."/>
            <person name="Chen C."/>
            <person name="Yanf M."/>
            <person name="Daum C."/>
            <person name="Ng V."/>
            <person name="Clum A."/>
            <person name="Steindorff A."/>
            <person name="Ohm R."/>
            <person name="Martin F."/>
            <person name="Silar P."/>
            <person name="Natvig D."/>
            <person name="Lalanne C."/>
            <person name="Gautier V."/>
            <person name="Ament-Velasquez S.L."/>
            <person name="Kruys A."/>
            <person name="Hutchinson M.I."/>
            <person name="Powell A.J."/>
            <person name="Barry K."/>
            <person name="Miller A.N."/>
            <person name="Grigoriev I.V."/>
            <person name="Debuchy R."/>
            <person name="Gladieux P."/>
            <person name="Thoren M.H."/>
            <person name="Johannesson H."/>
        </authorList>
    </citation>
    <scope>NUCLEOTIDE SEQUENCE</scope>
    <source>
        <strain evidence="11">CBS 560.94</strain>
    </source>
</reference>
<dbReference type="InterPro" id="IPR016035">
    <property type="entry name" value="Acyl_Trfase/lysoPLipase"/>
</dbReference>
<dbReference type="GO" id="GO:0016491">
    <property type="term" value="F:oxidoreductase activity"/>
    <property type="evidence" value="ECO:0007669"/>
    <property type="project" value="UniProtKB-KW"/>
</dbReference>
<feature type="compositionally biased region" description="Low complexity" evidence="7">
    <location>
        <begin position="7"/>
        <end position="20"/>
    </location>
</feature>
<dbReference type="GO" id="GO:1901336">
    <property type="term" value="P:lactone biosynthetic process"/>
    <property type="evidence" value="ECO:0007669"/>
    <property type="project" value="UniProtKB-ARBA"/>
</dbReference>
<dbReference type="GO" id="GO:0044550">
    <property type="term" value="P:secondary metabolite biosynthetic process"/>
    <property type="evidence" value="ECO:0007669"/>
    <property type="project" value="TreeGrafter"/>
</dbReference>
<feature type="region of interest" description="C-terminal hotdog fold" evidence="6">
    <location>
        <begin position="1179"/>
        <end position="1339"/>
    </location>
</feature>
<dbReference type="Pfam" id="PF23297">
    <property type="entry name" value="ACP_SdgA_C"/>
    <property type="match status" value="1"/>
</dbReference>
<dbReference type="Pfam" id="PF13602">
    <property type="entry name" value="ADH_zinc_N_2"/>
    <property type="match status" value="1"/>
</dbReference>
<dbReference type="SUPFAM" id="SSF51735">
    <property type="entry name" value="NAD(P)-binding Rossmann-fold domains"/>
    <property type="match status" value="2"/>
</dbReference>
<comment type="caution">
    <text evidence="11">The sequence shown here is derived from an EMBL/GenBank/DDBJ whole genome shotgun (WGS) entry which is preliminary data.</text>
</comment>
<dbReference type="SUPFAM" id="SSF50129">
    <property type="entry name" value="GroES-like"/>
    <property type="match status" value="1"/>
</dbReference>
<evidence type="ECO:0000313" key="11">
    <source>
        <dbReference type="EMBL" id="KAK3343019.1"/>
    </source>
</evidence>
<dbReference type="CDD" id="cd05195">
    <property type="entry name" value="enoyl_red"/>
    <property type="match status" value="1"/>
</dbReference>
<dbReference type="InterPro" id="IPR009081">
    <property type="entry name" value="PP-bd_ACP"/>
</dbReference>
<keyword evidence="1" id="KW-0596">Phosphopantetheine</keyword>
<feature type="region of interest" description="N-terminal hotdog fold" evidence="6">
    <location>
        <begin position="1017"/>
        <end position="1151"/>
    </location>
</feature>
<dbReference type="InterPro" id="IPR036736">
    <property type="entry name" value="ACP-like_sf"/>
</dbReference>
<dbReference type="Gene3D" id="3.90.180.10">
    <property type="entry name" value="Medium-chain alcohol dehydrogenases, catalytic domain"/>
    <property type="match status" value="1"/>
</dbReference>
<keyword evidence="12" id="KW-1185">Reference proteome</keyword>
<dbReference type="Proteomes" id="UP001278500">
    <property type="component" value="Unassembled WGS sequence"/>
</dbReference>
<dbReference type="InterPro" id="IPR036291">
    <property type="entry name" value="NAD(P)-bd_dom_sf"/>
</dbReference>
<dbReference type="InterPro" id="IPR014030">
    <property type="entry name" value="Ketoacyl_synth_N"/>
</dbReference>
<dbReference type="PANTHER" id="PTHR43775">
    <property type="entry name" value="FATTY ACID SYNTHASE"/>
    <property type="match status" value="1"/>
</dbReference>
<dbReference type="InterPro" id="IPR020841">
    <property type="entry name" value="PKS_Beta-ketoAc_synthase_dom"/>
</dbReference>
<dbReference type="GO" id="GO:0004315">
    <property type="term" value="F:3-oxoacyl-[acyl-carrier-protein] synthase activity"/>
    <property type="evidence" value="ECO:0007669"/>
    <property type="project" value="InterPro"/>
</dbReference>
<protein>
    <submittedName>
        <fullName evidence="11">Polyketide synthase</fullName>
    </submittedName>
</protein>
<dbReference type="InterPro" id="IPR014043">
    <property type="entry name" value="Acyl_transferase_dom"/>
</dbReference>
<dbReference type="Gene3D" id="3.10.129.110">
    <property type="entry name" value="Polyketide synthase dehydratase"/>
    <property type="match status" value="1"/>
</dbReference>
<dbReference type="InterPro" id="IPR011032">
    <property type="entry name" value="GroES-like_sf"/>
</dbReference>
<dbReference type="SMART" id="SM00829">
    <property type="entry name" value="PKS_ER"/>
    <property type="match status" value="1"/>
</dbReference>
<dbReference type="SUPFAM" id="SSF52151">
    <property type="entry name" value="FabD/lysophospholipase-like"/>
    <property type="match status" value="1"/>
</dbReference>
<dbReference type="Pfam" id="PF14765">
    <property type="entry name" value="PS-DH"/>
    <property type="match status" value="1"/>
</dbReference>
<dbReference type="InterPro" id="IPR013154">
    <property type="entry name" value="ADH-like_N"/>
</dbReference>
<evidence type="ECO:0000256" key="5">
    <source>
        <dbReference type="ARBA" id="ARBA00023268"/>
    </source>
</evidence>
<evidence type="ECO:0000256" key="7">
    <source>
        <dbReference type="SAM" id="MobiDB-lite"/>
    </source>
</evidence>
<dbReference type="InterPro" id="IPR001227">
    <property type="entry name" value="Ac_transferase_dom_sf"/>
</dbReference>
<dbReference type="InterPro" id="IPR020806">
    <property type="entry name" value="PKS_PP-bd"/>
</dbReference>
<evidence type="ECO:0000256" key="3">
    <source>
        <dbReference type="ARBA" id="ARBA00022679"/>
    </source>
</evidence>
<dbReference type="GO" id="GO:0004312">
    <property type="term" value="F:fatty acid synthase activity"/>
    <property type="evidence" value="ECO:0007669"/>
    <property type="project" value="TreeGrafter"/>
</dbReference>
<dbReference type="PROSITE" id="PS50075">
    <property type="entry name" value="CARRIER"/>
    <property type="match status" value="1"/>
</dbReference>
<evidence type="ECO:0000256" key="2">
    <source>
        <dbReference type="ARBA" id="ARBA00022553"/>
    </source>
</evidence>